<proteinExistence type="predicted"/>
<protein>
    <recommendedName>
        <fullName evidence="2">Tick transposon</fullName>
    </recommendedName>
</protein>
<evidence type="ECO:0000313" key="1">
    <source>
        <dbReference type="EMBL" id="JAR90864.1"/>
    </source>
</evidence>
<name>A0A147BJF5_IXORI</name>
<sequence>LKLNTSKTKYIIFKPINKLDCSPISLKFEDTVLEQVSEQKFLGVWFTEDLSWNTHVNKLKGESSRVTGSIYKIRNLLPTWLKQTLYYSLFYSKISYGILVWGTTINSNYVKLITLQKRILRMCENYKGDIRNIRTKPLFIKYNMLQADQIYYFKLLQWIHKHRIYSTPKSSLGPYQLRDPKRRTPSIRTSYGRTALSYQITRMPNRTDMTIDYNKTFYAFKKQCRRFLVGSGISFSVL</sequence>
<dbReference type="AlphaFoldDB" id="A0A147BJF5"/>
<dbReference type="EMBL" id="GEGO01004540">
    <property type="protein sequence ID" value="JAR90864.1"/>
    <property type="molecule type" value="Transcribed_RNA"/>
</dbReference>
<feature type="non-terminal residue" evidence="1">
    <location>
        <position position="1"/>
    </location>
</feature>
<reference evidence="1" key="1">
    <citation type="journal article" date="2018" name="PLoS Negl. Trop. Dis.">
        <title>Sialome diversity of ticks revealed by RNAseq of single tick salivary glands.</title>
        <authorList>
            <person name="Perner J."/>
            <person name="Kropackova S."/>
            <person name="Kopacek P."/>
            <person name="Ribeiro J.M."/>
        </authorList>
    </citation>
    <scope>NUCLEOTIDE SEQUENCE</scope>
    <source>
        <strain evidence="1">Siblings of single egg batch collected in Ceske Budejovice</strain>
        <tissue evidence="1">Salivary glands</tissue>
    </source>
</reference>
<evidence type="ECO:0008006" key="2">
    <source>
        <dbReference type="Google" id="ProtNLM"/>
    </source>
</evidence>
<organism evidence="1">
    <name type="scientific">Ixodes ricinus</name>
    <name type="common">Common tick</name>
    <name type="synonym">Acarus ricinus</name>
    <dbReference type="NCBI Taxonomy" id="34613"/>
    <lineage>
        <taxon>Eukaryota</taxon>
        <taxon>Metazoa</taxon>
        <taxon>Ecdysozoa</taxon>
        <taxon>Arthropoda</taxon>
        <taxon>Chelicerata</taxon>
        <taxon>Arachnida</taxon>
        <taxon>Acari</taxon>
        <taxon>Parasitiformes</taxon>
        <taxon>Ixodida</taxon>
        <taxon>Ixodoidea</taxon>
        <taxon>Ixodidae</taxon>
        <taxon>Ixodinae</taxon>
        <taxon>Ixodes</taxon>
    </lineage>
</organism>
<accession>A0A147BJF5</accession>